<evidence type="ECO:0000313" key="3">
    <source>
        <dbReference type="Proteomes" id="UP000235145"/>
    </source>
</evidence>
<keyword evidence="3" id="KW-1185">Reference proteome</keyword>
<organism evidence="2 3">
    <name type="scientific">Lactuca sativa</name>
    <name type="common">Garden lettuce</name>
    <dbReference type="NCBI Taxonomy" id="4236"/>
    <lineage>
        <taxon>Eukaryota</taxon>
        <taxon>Viridiplantae</taxon>
        <taxon>Streptophyta</taxon>
        <taxon>Embryophyta</taxon>
        <taxon>Tracheophyta</taxon>
        <taxon>Spermatophyta</taxon>
        <taxon>Magnoliopsida</taxon>
        <taxon>eudicotyledons</taxon>
        <taxon>Gunneridae</taxon>
        <taxon>Pentapetalae</taxon>
        <taxon>asterids</taxon>
        <taxon>campanulids</taxon>
        <taxon>Asterales</taxon>
        <taxon>Asteraceae</taxon>
        <taxon>Cichorioideae</taxon>
        <taxon>Cichorieae</taxon>
        <taxon>Lactucinae</taxon>
        <taxon>Lactuca</taxon>
    </lineage>
</organism>
<feature type="domain" description="DNA helicase Pif1-like 2B" evidence="1">
    <location>
        <begin position="163"/>
        <end position="209"/>
    </location>
</feature>
<dbReference type="AlphaFoldDB" id="A0A9R1WP95"/>
<dbReference type="InterPro" id="IPR049163">
    <property type="entry name" value="Pif1-like_2B_dom"/>
</dbReference>
<evidence type="ECO:0000259" key="1">
    <source>
        <dbReference type="Pfam" id="PF21530"/>
    </source>
</evidence>
<name>A0A9R1WP95_LACSA</name>
<sequence>MGNLTSPTILILPTPSIVRDLRDLFCLHRADHAQTLAFADYFTISKFAAWLIIIGDRDIGQPDPTDDEYTKWIDIPSSFLIRRGDKALEKLIHFVYGDEILKHPSASTLSVGAIVCPKYDTTYEIKKVILKVSPGETKFYKSVDAIMSNGIQFVEFEAFYPVEYLNQLNFVSVLPHELSLKIGTPIMVLININQREWLCNGTRLMVSQLLPNVIVATIISGTCIGNQEYIPRIKFIHKAPDILFASIRQQFQVKVCYVMTINKSQDRSLKKIGVYLPQSVFTHGQLYVALSQATSPDSIKVLIHPNANSRHNKTKNGVFKDFLHKGDDIQILGQRKDQGYVQYVFTVSKCYVISKYDCGELYSYQKWLDKSIFIVVVVKKLLSAYRKECTDIPERFNHSAIKNAPSPVLLAITNVKVTLVAGTLRLGTTSMSHMYINPPIRDVTALLERFKLVATIADQTDSMNAILSDNVTQKLLGARLDELITKDNLDHWKTLTLLSEKSKSFPIRMTVRMTKTSTHNNIRFMIHGVEDNVVQQPLVLTTPPTNISLPSDPVD</sequence>
<reference evidence="2 3" key="1">
    <citation type="journal article" date="2017" name="Nat. Commun.">
        <title>Genome assembly with in vitro proximity ligation data and whole-genome triplication in lettuce.</title>
        <authorList>
            <person name="Reyes-Chin-Wo S."/>
            <person name="Wang Z."/>
            <person name="Yang X."/>
            <person name="Kozik A."/>
            <person name="Arikit S."/>
            <person name="Song C."/>
            <person name="Xia L."/>
            <person name="Froenicke L."/>
            <person name="Lavelle D.O."/>
            <person name="Truco M.J."/>
            <person name="Xia R."/>
            <person name="Zhu S."/>
            <person name="Xu C."/>
            <person name="Xu H."/>
            <person name="Xu X."/>
            <person name="Cox K."/>
            <person name="Korf I."/>
            <person name="Meyers B.C."/>
            <person name="Michelmore R.W."/>
        </authorList>
    </citation>
    <scope>NUCLEOTIDE SEQUENCE [LARGE SCALE GENOMIC DNA]</scope>
    <source>
        <strain evidence="3">cv. Salinas</strain>
        <tissue evidence="2">Seedlings</tissue>
    </source>
</reference>
<protein>
    <recommendedName>
        <fullName evidence="1">DNA helicase Pif1-like 2B domain-containing protein</fullName>
    </recommendedName>
</protein>
<dbReference type="InterPro" id="IPR027417">
    <property type="entry name" value="P-loop_NTPase"/>
</dbReference>
<dbReference type="Pfam" id="PF21530">
    <property type="entry name" value="Pif1_2B_dom"/>
    <property type="match status" value="1"/>
</dbReference>
<comment type="caution">
    <text evidence="2">The sequence shown here is derived from an EMBL/GenBank/DDBJ whole genome shotgun (WGS) entry which is preliminary data.</text>
</comment>
<dbReference type="Proteomes" id="UP000235145">
    <property type="component" value="Unassembled WGS sequence"/>
</dbReference>
<accession>A0A9R1WP95</accession>
<dbReference type="SUPFAM" id="SSF52540">
    <property type="entry name" value="P-loop containing nucleoside triphosphate hydrolases"/>
    <property type="match status" value="1"/>
</dbReference>
<dbReference type="PANTHER" id="PTHR10492:SF96">
    <property type="entry name" value="ATP-DEPENDENT DNA HELICASE"/>
    <property type="match status" value="1"/>
</dbReference>
<proteinExistence type="predicted"/>
<dbReference type="PANTHER" id="PTHR10492">
    <property type="match status" value="1"/>
</dbReference>
<gene>
    <name evidence="2" type="ORF">LSAT_V11C100024350</name>
</gene>
<evidence type="ECO:0000313" key="2">
    <source>
        <dbReference type="EMBL" id="KAJ0227294.1"/>
    </source>
</evidence>
<dbReference type="EMBL" id="NBSK02000001">
    <property type="protein sequence ID" value="KAJ0227294.1"/>
    <property type="molecule type" value="Genomic_DNA"/>
</dbReference>